<dbReference type="PANTHER" id="PTHR37984">
    <property type="entry name" value="PROTEIN CBG26694"/>
    <property type="match status" value="1"/>
</dbReference>
<organism evidence="3 4">
    <name type="scientific">Huso huso</name>
    <name type="common">Beluga</name>
    <name type="synonym">Acipenser huso</name>
    <dbReference type="NCBI Taxonomy" id="61971"/>
    <lineage>
        <taxon>Eukaryota</taxon>
        <taxon>Metazoa</taxon>
        <taxon>Chordata</taxon>
        <taxon>Craniata</taxon>
        <taxon>Vertebrata</taxon>
        <taxon>Euteleostomi</taxon>
        <taxon>Actinopterygii</taxon>
        <taxon>Chondrostei</taxon>
        <taxon>Acipenseriformes</taxon>
        <taxon>Acipenseridae</taxon>
        <taxon>Huso</taxon>
    </lineage>
</organism>
<feature type="compositionally biased region" description="Polar residues" evidence="1">
    <location>
        <begin position="325"/>
        <end position="343"/>
    </location>
</feature>
<feature type="region of interest" description="Disordered" evidence="1">
    <location>
        <begin position="307"/>
        <end position="346"/>
    </location>
</feature>
<dbReference type="PROSITE" id="PS50994">
    <property type="entry name" value="INTEGRASE"/>
    <property type="match status" value="1"/>
</dbReference>
<gene>
    <name evidence="3" type="ORF">HHUSO_G19041</name>
</gene>
<sequence>PNPHMRAPMQSIGTTKPFQMIAADLTELPLSTKGNRYVLVIQDYFTKFVNLYALSNQKAVAVAHRLFEKYIHEHGLPETIHTDQGRQFESDVFQQLCQLMHIKKSRTSSYHPQGDGMVERFNRTLKDQLLIESGMEWDEHLSSVQLAYNTSTHSSTGYTPFFLCHGREVRLPMHLIMDDTGGPLIATPGTPAAFITGLRRRLTAAYRESARVIAESQKKQKEIYDRRCRSQEFKPGDLVWVSDLAHSRDKLAPRWGGPYRVIKQTCNQDHEFSVLYEIEDPTGCRTASWILHHNCLKKYLGDAEMPLTSSTPTLGTPPSDRSEMSPPTTSLPSDFGQSSTLSPRANPLRDSTGIYLSFAGSPDVADQQIDSPQRPHPHDGNIVPSSRPCSVDNEGATASRLILQTSLGLSHDVSTELQPAQDSGGMNCNLQSFQANSQVQMTSRGRIVKKTAGFKLYV</sequence>
<feature type="domain" description="Integrase catalytic" evidence="2">
    <location>
        <begin position="13"/>
        <end position="168"/>
    </location>
</feature>
<dbReference type="Gene3D" id="3.30.420.10">
    <property type="entry name" value="Ribonuclease H-like superfamily/Ribonuclease H"/>
    <property type="match status" value="1"/>
</dbReference>
<feature type="region of interest" description="Disordered" evidence="1">
    <location>
        <begin position="364"/>
        <end position="393"/>
    </location>
</feature>
<comment type="caution">
    <text evidence="3">The sequence shown here is derived from an EMBL/GenBank/DDBJ whole genome shotgun (WGS) entry which is preliminary data.</text>
</comment>
<feature type="compositionally biased region" description="Low complexity" evidence="1">
    <location>
        <begin position="307"/>
        <end position="319"/>
    </location>
</feature>
<dbReference type="Gene3D" id="2.30.30.850">
    <property type="match status" value="1"/>
</dbReference>
<dbReference type="PANTHER" id="PTHR37984:SF15">
    <property type="entry name" value="INTEGRASE CATALYTIC DOMAIN-CONTAINING PROTEIN"/>
    <property type="match status" value="1"/>
</dbReference>
<reference evidence="3 4" key="1">
    <citation type="submission" date="2021-05" db="EMBL/GenBank/DDBJ databases">
        <authorList>
            <person name="Zahm M."/>
            <person name="Klopp C."/>
            <person name="Cabau C."/>
            <person name="Kuhl H."/>
            <person name="Suciu R."/>
            <person name="Ciorpac M."/>
            <person name="Holostenco D."/>
            <person name="Gessner J."/>
            <person name="Wuertz S."/>
            <person name="Hohne C."/>
            <person name="Stock M."/>
            <person name="Gislard M."/>
            <person name="Lluch J."/>
            <person name="Milhes M."/>
            <person name="Lampietro C."/>
            <person name="Lopez Roques C."/>
            <person name="Donnadieu C."/>
            <person name="Du K."/>
            <person name="Schartl M."/>
            <person name="Guiguen Y."/>
        </authorList>
    </citation>
    <scope>NUCLEOTIDE SEQUENCE [LARGE SCALE GENOMIC DNA]</scope>
    <source>
        <strain evidence="3">Hh-F2</strain>
        <tissue evidence="3">Blood</tissue>
    </source>
</reference>
<proteinExistence type="predicted"/>
<keyword evidence="4" id="KW-1185">Reference proteome</keyword>
<dbReference type="Pfam" id="PF00665">
    <property type="entry name" value="rve"/>
    <property type="match status" value="1"/>
</dbReference>
<evidence type="ECO:0000313" key="3">
    <source>
        <dbReference type="EMBL" id="KAK6479896.1"/>
    </source>
</evidence>
<evidence type="ECO:0000313" key="4">
    <source>
        <dbReference type="Proteomes" id="UP001369086"/>
    </source>
</evidence>
<dbReference type="SUPFAM" id="SSF53098">
    <property type="entry name" value="Ribonuclease H-like"/>
    <property type="match status" value="1"/>
</dbReference>
<dbReference type="InterPro" id="IPR012337">
    <property type="entry name" value="RNaseH-like_sf"/>
</dbReference>
<evidence type="ECO:0000256" key="1">
    <source>
        <dbReference type="SAM" id="MobiDB-lite"/>
    </source>
</evidence>
<dbReference type="InterPro" id="IPR001584">
    <property type="entry name" value="Integrase_cat-core"/>
</dbReference>
<accession>A0ABR0Z5J9</accession>
<name>A0ABR0Z5J9_HUSHU</name>
<dbReference type="InterPro" id="IPR036397">
    <property type="entry name" value="RNaseH_sf"/>
</dbReference>
<evidence type="ECO:0000259" key="2">
    <source>
        <dbReference type="PROSITE" id="PS50994"/>
    </source>
</evidence>
<dbReference type="Proteomes" id="UP001369086">
    <property type="component" value="Unassembled WGS sequence"/>
</dbReference>
<dbReference type="InterPro" id="IPR050951">
    <property type="entry name" value="Retrovirus_Pol_polyprotein"/>
</dbReference>
<protein>
    <recommendedName>
        <fullName evidence="2">Integrase catalytic domain-containing protein</fullName>
    </recommendedName>
</protein>
<feature type="non-terminal residue" evidence="3">
    <location>
        <position position="1"/>
    </location>
</feature>
<dbReference type="EMBL" id="JAHFZB010000017">
    <property type="protein sequence ID" value="KAK6479896.1"/>
    <property type="molecule type" value="Genomic_DNA"/>
</dbReference>